<keyword evidence="4" id="KW-1185">Reference proteome</keyword>
<dbReference type="PANTHER" id="PTHR10625">
    <property type="entry name" value="HISTONE DEACETYLASE HDAC1-RELATED"/>
    <property type="match status" value="1"/>
</dbReference>
<dbReference type="InterPro" id="IPR000286">
    <property type="entry name" value="HDACs"/>
</dbReference>
<comment type="similarity">
    <text evidence="1">Belongs to the histone deacetylase family.</text>
</comment>
<dbReference type="AlphaFoldDB" id="Q13N89"/>
<dbReference type="Proteomes" id="UP000001817">
    <property type="component" value="Chromosome 2"/>
</dbReference>
<dbReference type="GO" id="GO:0040029">
    <property type="term" value="P:epigenetic regulation of gene expression"/>
    <property type="evidence" value="ECO:0007669"/>
    <property type="project" value="TreeGrafter"/>
</dbReference>
<name>Q13N89_PARXL</name>
<dbReference type="eggNOG" id="COG0123">
    <property type="taxonomic scope" value="Bacteria"/>
</dbReference>
<proteinExistence type="inferred from homology"/>
<organism evidence="3 4">
    <name type="scientific">Paraburkholderia xenovorans (strain LB400)</name>
    <dbReference type="NCBI Taxonomy" id="266265"/>
    <lineage>
        <taxon>Bacteria</taxon>
        <taxon>Pseudomonadati</taxon>
        <taxon>Pseudomonadota</taxon>
        <taxon>Betaproteobacteria</taxon>
        <taxon>Burkholderiales</taxon>
        <taxon>Burkholderiaceae</taxon>
        <taxon>Paraburkholderia</taxon>
    </lineage>
</organism>
<dbReference type="PANTHER" id="PTHR10625:SF10">
    <property type="entry name" value="HISTONE DEACETYLASE HDAC1"/>
    <property type="match status" value="1"/>
</dbReference>
<dbReference type="GO" id="GO:0004407">
    <property type="term" value="F:histone deacetylase activity"/>
    <property type="evidence" value="ECO:0007669"/>
    <property type="project" value="TreeGrafter"/>
</dbReference>
<dbReference type="Pfam" id="PF00850">
    <property type="entry name" value="Hist_deacetyl"/>
    <property type="match status" value="1"/>
</dbReference>
<evidence type="ECO:0000259" key="2">
    <source>
        <dbReference type="Pfam" id="PF00850"/>
    </source>
</evidence>
<feature type="domain" description="Histone deacetylase" evidence="2">
    <location>
        <begin position="45"/>
        <end position="329"/>
    </location>
</feature>
<evidence type="ECO:0000313" key="3">
    <source>
        <dbReference type="EMBL" id="ABE34450.1"/>
    </source>
</evidence>
<evidence type="ECO:0000313" key="4">
    <source>
        <dbReference type="Proteomes" id="UP000001817"/>
    </source>
</evidence>
<dbReference type="InterPro" id="IPR023801">
    <property type="entry name" value="His_deacetylse_dom"/>
</dbReference>
<dbReference type="CDD" id="cd11599">
    <property type="entry name" value="HDAC_classII_2"/>
    <property type="match status" value="1"/>
</dbReference>
<reference evidence="3 4" key="1">
    <citation type="journal article" date="2006" name="Proc. Natl. Acad. Sci. U.S.A.">
        <title>Burkholderia xenovorans LB400 harbors a multi-replicon, 9.73-Mbp genome shaped for versatility.</title>
        <authorList>
            <person name="Chain P.S."/>
            <person name="Denef V.J."/>
            <person name="Konstantinidis K.T."/>
            <person name="Vergez L.M."/>
            <person name="Agullo L."/>
            <person name="Reyes V.L."/>
            <person name="Hauser L."/>
            <person name="Cordova M."/>
            <person name="Gomez L."/>
            <person name="Gonzalez M."/>
            <person name="Land M."/>
            <person name="Lao V."/>
            <person name="Larimer F."/>
            <person name="LiPuma J.J."/>
            <person name="Mahenthiralingam E."/>
            <person name="Malfatti S.A."/>
            <person name="Marx C.J."/>
            <person name="Parnell J.J."/>
            <person name="Ramette A."/>
            <person name="Richardson P."/>
            <person name="Seeger M."/>
            <person name="Smith D."/>
            <person name="Spilker T."/>
            <person name="Sul W.J."/>
            <person name="Tsoi T.V."/>
            <person name="Ulrich L.E."/>
            <person name="Zhulin I.B."/>
            <person name="Tiedje J.M."/>
        </authorList>
    </citation>
    <scope>NUCLEOTIDE SEQUENCE [LARGE SCALE GENOMIC DNA]</scope>
    <source>
        <strain evidence="3 4">LB400</strain>
    </source>
</reference>
<accession>Q13N89</accession>
<gene>
    <name evidence="3" type="ORF">Bxe_B1514</name>
</gene>
<protein>
    <submittedName>
        <fullName evidence="3">Histone deacetylase-family protein</fullName>
    </submittedName>
</protein>
<dbReference type="PRINTS" id="PR01270">
    <property type="entry name" value="HDASUPER"/>
</dbReference>
<sequence length="334" mass="36564">MRKERCWPPVQVPVGSSQCHHGRTRMLPAYISHRDCVKHEMGPMHPESPDRIGAIHDMLLIKGLLDCMQTYEAPLATEEQLAQAHSLPYIRSIAGMAPLEGYVRVDPDTSMNPYTYQAALRAAGAAVLATDLVLAGEACCAFCNIRPPGHHAKYAAAGGFCFFNNVAVGIRHALNVHGLTRVALIDFDVHHGDGSEDILHADARVLMCSIFEDKLYPFCGNEPRGSNMVNVPLPTRSYGDVFRAAVTEKWLPALEAFRPEMIFISAGFDGHREDDMGNLGLVEADYAWVTGRLVDIARRHSGGRIVSCLEGGYELSSLARGVAAHVRELIGMDC</sequence>
<dbReference type="InterPro" id="IPR023696">
    <property type="entry name" value="Ureohydrolase_dom_sf"/>
</dbReference>
<dbReference type="STRING" id="266265.Bxe_B1514"/>
<dbReference type="InterPro" id="IPR037138">
    <property type="entry name" value="His_deacetylse_dom_sf"/>
</dbReference>
<evidence type="ECO:0000256" key="1">
    <source>
        <dbReference type="ARBA" id="ARBA00005947"/>
    </source>
</evidence>
<dbReference type="SUPFAM" id="SSF52768">
    <property type="entry name" value="Arginase/deacetylase"/>
    <property type="match status" value="1"/>
</dbReference>
<dbReference type="Gene3D" id="3.40.800.20">
    <property type="entry name" value="Histone deacetylase domain"/>
    <property type="match status" value="1"/>
</dbReference>
<dbReference type="KEGG" id="bxe:Bxe_B1514"/>
<dbReference type="EMBL" id="CP000271">
    <property type="protein sequence ID" value="ABE34450.1"/>
    <property type="molecule type" value="Genomic_DNA"/>
</dbReference>